<evidence type="ECO:0000313" key="4">
    <source>
        <dbReference type="Proteomes" id="UP000199611"/>
    </source>
</evidence>
<dbReference type="Proteomes" id="UP000199611">
    <property type="component" value="Unassembled WGS sequence"/>
</dbReference>
<protein>
    <recommendedName>
        <fullName evidence="2">Ribosomal silencing factor RsfS</fullName>
    </recommendedName>
</protein>
<reference evidence="3 4" key="1">
    <citation type="submission" date="2016-10" db="EMBL/GenBank/DDBJ databases">
        <authorList>
            <person name="de Groot N.N."/>
        </authorList>
    </citation>
    <scope>NUCLEOTIDE SEQUENCE [LARGE SCALE GENOMIC DNA]</scope>
    <source>
        <strain evidence="3 4">DSM 9990</strain>
    </source>
</reference>
<comment type="similarity">
    <text evidence="1 2">Belongs to the Iojap/RsfS family.</text>
</comment>
<dbReference type="Pfam" id="PF02410">
    <property type="entry name" value="RsfS"/>
    <property type="match status" value="1"/>
</dbReference>
<dbReference type="GO" id="GO:0005737">
    <property type="term" value="C:cytoplasm"/>
    <property type="evidence" value="ECO:0007669"/>
    <property type="project" value="UniProtKB-SubCell"/>
</dbReference>
<keyword evidence="2" id="KW-0810">Translation regulation</keyword>
<proteinExistence type="inferred from homology"/>
<name>A0A1I4UA85_9BACT</name>
<dbReference type="AlphaFoldDB" id="A0A1I4UA85"/>
<dbReference type="InterPro" id="IPR043519">
    <property type="entry name" value="NT_sf"/>
</dbReference>
<organism evidence="3 4">
    <name type="scientific">Thermodesulforhabdus norvegica</name>
    <dbReference type="NCBI Taxonomy" id="39841"/>
    <lineage>
        <taxon>Bacteria</taxon>
        <taxon>Pseudomonadati</taxon>
        <taxon>Thermodesulfobacteriota</taxon>
        <taxon>Syntrophobacteria</taxon>
        <taxon>Syntrophobacterales</taxon>
        <taxon>Thermodesulforhabdaceae</taxon>
        <taxon>Thermodesulforhabdus</taxon>
    </lineage>
</organism>
<accession>A0A1I4UA85</accession>
<evidence type="ECO:0000256" key="1">
    <source>
        <dbReference type="ARBA" id="ARBA00010574"/>
    </source>
</evidence>
<dbReference type="HAMAP" id="MF_01477">
    <property type="entry name" value="Iojap_RsfS"/>
    <property type="match status" value="1"/>
</dbReference>
<comment type="function">
    <text evidence="2">Functions as a ribosomal silencing factor. Interacts with ribosomal protein uL14 (rplN), blocking formation of intersubunit bridge B8. Prevents association of the 30S and 50S ribosomal subunits and the formation of functional ribosomes, thus repressing translation.</text>
</comment>
<dbReference type="GO" id="GO:0042256">
    <property type="term" value="P:cytosolic ribosome assembly"/>
    <property type="evidence" value="ECO:0007669"/>
    <property type="project" value="UniProtKB-UniRule"/>
</dbReference>
<keyword evidence="2" id="KW-0963">Cytoplasm</keyword>
<comment type="subcellular location">
    <subcellularLocation>
        <location evidence="2">Cytoplasm</location>
    </subcellularLocation>
</comment>
<dbReference type="SUPFAM" id="SSF81301">
    <property type="entry name" value="Nucleotidyltransferase"/>
    <property type="match status" value="1"/>
</dbReference>
<evidence type="ECO:0000256" key="2">
    <source>
        <dbReference type="HAMAP-Rule" id="MF_01477"/>
    </source>
</evidence>
<sequence>MNVEEKAKRCAELAGDYKAEQIVLLNVQGLCSYADYFVICSGRSTRQVQGIADHIEQEMKKHGIRPLGVEGLREGHWVLMDYDDVIVHIFYEPIREIYDLEGLWIDAKTEYLSTVQG</sequence>
<comment type="subunit">
    <text evidence="2">Interacts with ribosomal protein uL14 (rplN).</text>
</comment>
<keyword evidence="4" id="KW-1185">Reference proteome</keyword>
<dbReference type="PANTHER" id="PTHR21043:SF0">
    <property type="entry name" value="MITOCHONDRIAL ASSEMBLY OF RIBOSOMAL LARGE SUBUNIT PROTEIN 1"/>
    <property type="match status" value="1"/>
</dbReference>
<gene>
    <name evidence="2" type="primary">rsfS</name>
    <name evidence="3" type="ORF">SAMN05660836_01740</name>
</gene>
<dbReference type="OrthoDB" id="9793681at2"/>
<dbReference type="EMBL" id="FOUU01000005">
    <property type="protein sequence ID" value="SFM85864.1"/>
    <property type="molecule type" value="Genomic_DNA"/>
</dbReference>
<dbReference type="STRING" id="39841.SAMN05660836_01740"/>
<dbReference type="InterPro" id="IPR004394">
    <property type="entry name" value="Iojap/RsfS/C7orf30"/>
</dbReference>
<keyword evidence="2" id="KW-0678">Repressor</keyword>
<dbReference type="GO" id="GO:0090071">
    <property type="term" value="P:negative regulation of ribosome biogenesis"/>
    <property type="evidence" value="ECO:0007669"/>
    <property type="project" value="UniProtKB-UniRule"/>
</dbReference>
<dbReference type="Gene3D" id="3.30.460.10">
    <property type="entry name" value="Beta Polymerase, domain 2"/>
    <property type="match status" value="1"/>
</dbReference>
<evidence type="ECO:0000313" key="3">
    <source>
        <dbReference type="EMBL" id="SFM85864.1"/>
    </source>
</evidence>
<dbReference type="NCBIfam" id="TIGR00090">
    <property type="entry name" value="rsfS_iojap_ybeB"/>
    <property type="match status" value="1"/>
</dbReference>
<dbReference type="PANTHER" id="PTHR21043">
    <property type="entry name" value="IOJAP SUPERFAMILY ORTHOLOG"/>
    <property type="match status" value="1"/>
</dbReference>
<dbReference type="GO" id="GO:0017148">
    <property type="term" value="P:negative regulation of translation"/>
    <property type="evidence" value="ECO:0007669"/>
    <property type="project" value="UniProtKB-UniRule"/>
</dbReference>
<dbReference type="RefSeq" id="WP_093395056.1">
    <property type="nucleotide sequence ID" value="NZ_FOUU01000005.1"/>
</dbReference>
<dbReference type="GO" id="GO:0043023">
    <property type="term" value="F:ribosomal large subunit binding"/>
    <property type="evidence" value="ECO:0007669"/>
    <property type="project" value="TreeGrafter"/>
</dbReference>